<protein>
    <recommendedName>
        <fullName evidence="2">Putative host cell surface-exposed lipoprotein Ltp-like HTH region domain-containing protein</fullName>
    </recommendedName>
</protein>
<organism evidence="3 4">
    <name type="scientific">Corynebacterium maris DSM 45190</name>
    <dbReference type="NCBI Taxonomy" id="1224163"/>
    <lineage>
        <taxon>Bacteria</taxon>
        <taxon>Bacillati</taxon>
        <taxon>Actinomycetota</taxon>
        <taxon>Actinomycetes</taxon>
        <taxon>Mycobacteriales</taxon>
        <taxon>Corynebacteriaceae</taxon>
        <taxon>Corynebacterium</taxon>
    </lineage>
</organism>
<dbReference type="AlphaFoldDB" id="S5SS21"/>
<gene>
    <name evidence="3" type="ORF">B841_01745</name>
</gene>
<feature type="compositionally biased region" description="Low complexity" evidence="1">
    <location>
        <begin position="55"/>
        <end position="64"/>
    </location>
</feature>
<dbReference type="InterPro" id="IPR036388">
    <property type="entry name" value="WH-like_DNA-bd_sf"/>
</dbReference>
<dbReference type="Pfam" id="PF07553">
    <property type="entry name" value="Lipoprotein_Ltp"/>
    <property type="match status" value="2"/>
</dbReference>
<feature type="domain" description="Putative host cell surface-exposed lipoprotein Ltp-like HTH region" evidence="2">
    <location>
        <begin position="109"/>
        <end position="152"/>
    </location>
</feature>
<dbReference type="RefSeq" id="WP_020933767.1">
    <property type="nucleotide sequence ID" value="NC_021915.1"/>
</dbReference>
<evidence type="ECO:0000256" key="1">
    <source>
        <dbReference type="SAM" id="MobiDB-lite"/>
    </source>
</evidence>
<dbReference type="Gene3D" id="1.10.10.10">
    <property type="entry name" value="Winged helix-like DNA-binding domain superfamily/Winged helix DNA-binding domain"/>
    <property type="match status" value="2"/>
</dbReference>
<evidence type="ECO:0000259" key="2">
    <source>
        <dbReference type="Pfam" id="PF07553"/>
    </source>
</evidence>
<evidence type="ECO:0000313" key="3">
    <source>
        <dbReference type="EMBL" id="AGS33832.1"/>
    </source>
</evidence>
<keyword evidence="4" id="KW-1185">Reference proteome</keyword>
<dbReference type="eggNOG" id="COG3064">
    <property type="taxonomic scope" value="Bacteria"/>
</dbReference>
<dbReference type="KEGG" id="cmd:B841_01745"/>
<feature type="region of interest" description="Disordered" evidence="1">
    <location>
        <begin position="49"/>
        <end position="109"/>
    </location>
</feature>
<dbReference type="PATRIC" id="fig|1224163.3.peg.352"/>
<dbReference type="HOGENOM" id="CLU_071537_2_0_11"/>
<dbReference type="Proteomes" id="UP000015388">
    <property type="component" value="Chromosome"/>
</dbReference>
<reference evidence="3 4" key="1">
    <citation type="submission" date="2012-11" db="EMBL/GenBank/DDBJ databases">
        <title>The complete genome sequence of Corynebacterium maris Coryn-1 (=DSM 45190).</title>
        <authorList>
            <person name="Schaffert L."/>
            <person name="Albersmeier A."/>
            <person name="Kalinowski J."/>
            <person name="Ruckert C."/>
        </authorList>
    </citation>
    <scope>NUCLEOTIDE SEQUENCE [LARGE SCALE GENOMIC DNA]</scope>
    <source>
        <strain evidence="4">Coryn-1</strain>
    </source>
</reference>
<feature type="compositionally biased region" description="Acidic residues" evidence="1">
    <location>
        <begin position="65"/>
        <end position="102"/>
    </location>
</feature>
<dbReference type="EMBL" id="CP003924">
    <property type="protein sequence ID" value="AGS33832.1"/>
    <property type="molecule type" value="Genomic_DNA"/>
</dbReference>
<accession>S5SS21</accession>
<dbReference type="STRING" id="1224163.B841_01745"/>
<feature type="domain" description="Putative host cell surface-exposed lipoprotein Ltp-like HTH region" evidence="2">
    <location>
        <begin position="155"/>
        <end position="198"/>
    </location>
</feature>
<name>S5SS21_9CORY</name>
<evidence type="ECO:0000313" key="4">
    <source>
        <dbReference type="Proteomes" id="UP000015388"/>
    </source>
</evidence>
<proteinExistence type="predicted"/>
<dbReference type="InterPro" id="IPR011434">
    <property type="entry name" value="Ltp-like_HTH"/>
</dbReference>
<sequence length="200" mass="21877">MRTIDAFASLSISTDFPDTDLRKKTAMHLKKIITASVAAAALTLTACGESDGTDATTTSATTEETTVEETTTEEAIVEETTVEETTAEESPEEQPAEEEAPAEQDVPREHQNALRSADNYLSFTAFSQTGLYDQLLFEEYSPEAAQYAVDNVGADWNEQAVKSAENYLDFTSFSPSGLYDQLVYEGFTPEQAQYGVDNAY</sequence>